<proteinExistence type="predicted"/>
<name>A0A939T5S8_9ACTN</name>
<dbReference type="RefSeq" id="WP_208262240.1">
    <property type="nucleotide sequence ID" value="NZ_JAGEOJ010000024.1"/>
</dbReference>
<keyword evidence="3" id="KW-1185">Reference proteome</keyword>
<dbReference type="Gene3D" id="3.10.450.50">
    <property type="match status" value="1"/>
</dbReference>
<evidence type="ECO:0000313" key="2">
    <source>
        <dbReference type="EMBL" id="MBO2454101.1"/>
    </source>
</evidence>
<dbReference type="SUPFAM" id="SSF54427">
    <property type="entry name" value="NTF2-like"/>
    <property type="match status" value="1"/>
</dbReference>
<evidence type="ECO:0000313" key="3">
    <source>
        <dbReference type="Proteomes" id="UP000669179"/>
    </source>
</evidence>
<dbReference type="InterPro" id="IPR037401">
    <property type="entry name" value="SnoaL-like"/>
</dbReference>
<dbReference type="Proteomes" id="UP000669179">
    <property type="component" value="Unassembled WGS sequence"/>
</dbReference>
<evidence type="ECO:0000259" key="1">
    <source>
        <dbReference type="Pfam" id="PF13577"/>
    </source>
</evidence>
<gene>
    <name evidence="2" type="ORF">J4573_43925</name>
</gene>
<dbReference type="Pfam" id="PF13577">
    <property type="entry name" value="SnoaL_4"/>
    <property type="match status" value="1"/>
</dbReference>
<protein>
    <submittedName>
        <fullName evidence="2">Nuclear transport factor 2 family protein</fullName>
    </submittedName>
</protein>
<comment type="caution">
    <text evidence="2">The sequence shown here is derived from an EMBL/GenBank/DDBJ whole genome shotgun (WGS) entry which is preliminary data.</text>
</comment>
<sequence length="143" mass="15236">MTFTADDRIAITDLIALHGHLCDDGDLEGLRELFTPDVVYDVSSFGGEPIHGIDALIQAGIDLGEGNPVGHHVTNIVLTGIADDRVTARSKGIGISADGGCASLTYDDTIVRTPGGWRISCRVAVVRRTPLNEKFDRSGSFTK</sequence>
<reference evidence="2" key="1">
    <citation type="submission" date="2021-03" db="EMBL/GenBank/DDBJ databases">
        <authorList>
            <person name="Kanchanasin P."/>
            <person name="Saeng-In P."/>
            <person name="Phongsopitanun W."/>
            <person name="Yuki M."/>
            <person name="Kudo T."/>
            <person name="Ohkuma M."/>
            <person name="Tanasupawat S."/>
        </authorList>
    </citation>
    <scope>NUCLEOTIDE SEQUENCE</scope>
    <source>
        <strain evidence="2">GKU 128</strain>
    </source>
</reference>
<dbReference type="EMBL" id="JAGEOJ010000024">
    <property type="protein sequence ID" value="MBO2454101.1"/>
    <property type="molecule type" value="Genomic_DNA"/>
</dbReference>
<organism evidence="2 3">
    <name type="scientific">Actinomadura barringtoniae</name>
    <dbReference type="NCBI Taxonomy" id="1427535"/>
    <lineage>
        <taxon>Bacteria</taxon>
        <taxon>Bacillati</taxon>
        <taxon>Actinomycetota</taxon>
        <taxon>Actinomycetes</taxon>
        <taxon>Streptosporangiales</taxon>
        <taxon>Thermomonosporaceae</taxon>
        <taxon>Actinomadura</taxon>
    </lineage>
</organism>
<accession>A0A939T5S8</accession>
<feature type="domain" description="SnoaL-like" evidence="1">
    <location>
        <begin position="5"/>
        <end position="122"/>
    </location>
</feature>
<dbReference type="AlphaFoldDB" id="A0A939T5S8"/>
<dbReference type="InterPro" id="IPR032710">
    <property type="entry name" value="NTF2-like_dom_sf"/>
</dbReference>